<keyword evidence="8" id="KW-1185">Reference proteome</keyword>
<reference evidence="7" key="1">
    <citation type="submission" date="2023-06" db="EMBL/GenBank/DDBJ databases">
        <authorList>
            <person name="Delattre M."/>
        </authorList>
    </citation>
    <scope>NUCLEOTIDE SEQUENCE</scope>
    <source>
        <strain evidence="7">AF72</strain>
    </source>
</reference>
<feature type="non-terminal residue" evidence="7">
    <location>
        <position position="375"/>
    </location>
</feature>
<feature type="domain" description="Acyl-CoA thioesterase 2 C-terminal" evidence="5">
    <location>
        <begin position="263"/>
        <end position="363"/>
    </location>
</feature>
<organism evidence="7 8">
    <name type="scientific">Mesorhabditis spiculigera</name>
    <dbReference type="NCBI Taxonomy" id="96644"/>
    <lineage>
        <taxon>Eukaryota</taxon>
        <taxon>Metazoa</taxon>
        <taxon>Ecdysozoa</taxon>
        <taxon>Nematoda</taxon>
        <taxon>Chromadorea</taxon>
        <taxon>Rhabditida</taxon>
        <taxon>Rhabditina</taxon>
        <taxon>Rhabditomorpha</taxon>
        <taxon>Rhabditoidea</taxon>
        <taxon>Rhabditidae</taxon>
        <taxon>Mesorhabditinae</taxon>
        <taxon>Mesorhabditis</taxon>
    </lineage>
</organism>
<dbReference type="CDD" id="cd03444">
    <property type="entry name" value="Thioesterase_II_repeat1"/>
    <property type="match status" value="1"/>
</dbReference>
<protein>
    <recommendedName>
        <fullName evidence="9">Acyl-coenzyme A thioesterase 8</fullName>
    </recommendedName>
</protein>
<dbReference type="InterPro" id="IPR049449">
    <property type="entry name" value="TesB_ACOT8-like_N"/>
</dbReference>
<dbReference type="InterPro" id="IPR029069">
    <property type="entry name" value="HotDog_dom_sf"/>
</dbReference>
<evidence type="ECO:0000256" key="4">
    <source>
        <dbReference type="ARBA" id="ARBA00023098"/>
    </source>
</evidence>
<evidence type="ECO:0000256" key="3">
    <source>
        <dbReference type="ARBA" id="ARBA00022801"/>
    </source>
</evidence>
<dbReference type="GO" id="GO:0009062">
    <property type="term" value="P:fatty acid catabolic process"/>
    <property type="evidence" value="ECO:0007669"/>
    <property type="project" value="TreeGrafter"/>
</dbReference>
<dbReference type="Proteomes" id="UP001177023">
    <property type="component" value="Unassembled WGS sequence"/>
</dbReference>
<dbReference type="FunFam" id="2.40.160.210:FF:000001">
    <property type="entry name" value="Acyl-CoA thioesterase II"/>
    <property type="match status" value="1"/>
</dbReference>
<dbReference type="Pfam" id="PF02551">
    <property type="entry name" value="Acyl_CoA_thio"/>
    <property type="match status" value="1"/>
</dbReference>
<keyword evidence="3" id="KW-0378">Hydrolase</keyword>
<dbReference type="Pfam" id="PF13622">
    <property type="entry name" value="4HBT_3"/>
    <property type="match status" value="1"/>
</dbReference>
<dbReference type="InterPro" id="IPR025652">
    <property type="entry name" value="TesB_C"/>
</dbReference>
<dbReference type="GO" id="GO:0006637">
    <property type="term" value="P:acyl-CoA metabolic process"/>
    <property type="evidence" value="ECO:0007669"/>
    <property type="project" value="InterPro"/>
</dbReference>
<dbReference type="GO" id="GO:0005782">
    <property type="term" value="C:peroxisomal matrix"/>
    <property type="evidence" value="ECO:0007669"/>
    <property type="project" value="TreeGrafter"/>
</dbReference>
<feature type="domain" description="Acyl-CoA thioesterase-like N-terminal HotDog" evidence="6">
    <location>
        <begin position="96"/>
        <end position="172"/>
    </location>
</feature>
<sequence>MKRAGYRNLCKLFSAAATKKGSLTSQSVRAVSISKPFHNYYNMGRQKYSLDDKHGSRAENADKFAERVEHFYTFKDKGSDVFESSNLSTVRGAAVHAAYGGLIFSQALCAAEKTVGEQFKPHATHSFFILNVDTRIPVEYRVRRLRDGRSFCTRTVEAVQNGKVAYCLQVSFHVNEPESVIHEAKMPQVAAPEDCPTNRDFAIFTLDQVKAGEVTVTEMQRQRLEFQATYDPDGDLFDIRCVDPGAYLGIAESSTSPGTICFWMKTQYPVPSEASERMHRYLLAFTSDSVQATSSYLPHLVNDFQVSMLFSLDHCVWFHQPIVKTDEWMLFESSSSKAKGSRGFTTGRLWSADGQLIMSVCQETLIRSNGSVSKL</sequence>
<evidence type="ECO:0000313" key="7">
    <source>
        <dbReference type="EMBL" id="CAJ0586986.1"/>
    </source>
</evidence>
<dbReference type="CDD" id="cd03445">
    <property type="entry name" value="Thioesterase_II_repeat2"/>
    <property type="match status" value="1"/>
</dbReference>
<evidence type="ECO:0000313" key="8">
    <source>
        <dbReference type="Proteomes" id="UP001177023"/>
    </source>
</evidence>
<comment type="subunit">
    <text evidence="2">Homotetramer.</text>
</comment>
<name>A0AA36GCA2_9BILA</name>
<comment type="similarity">
    <text evidence="1">Belongs to the C/M/P thioester hydrolase family.</text>
</comment>
<dbReference type="AlphaFoldDB" id="A0AA36GCA2"/>
<dbReference type="PANTHER" id="PTHR11066:SF34">
    <property type="entry name" value="ACYL-COENZYME A THIOESTERASE 8"/>
    <property type="match status" value="1"/>
</dbReference>
<evidence type="ECO:0008006" key="9">
    <source>
        <dbReference type="Google" id="ProtNLM"/>
    </source>
</evidence>
<proteinExistence type="inferred from homology"/>
<gene>
    <name evidence="7" type="ORF">MSPICULIGERA_LOCUS24966</name>
</gene>
<dbReference type="InterPro" id="IPR042171">
    <property type="entry name" value="Acyl-CoA_hotdog"/>
</dbReference>
<evidence type="ECO:0000259" key="5">
    <source>
        <dbReference type="Pfam" id="PF02551"/>
    </source>
</evidence>
<dbReference type="PANTHER" id="PTHR11066">
    <property type="entry name" value="ACYL-COA THIOESTERASE"/>
    <property type="match status" value="1"/>
</dbReference>
<dbReference type="SUPFAM" id="SSF54637">
    <property type="entry name" value="Thioesterase/thiol ester dehydrase-isomerase"/>
    <property type="match status" value="2"/>
</dbReference>
<evidence type="ECO:0000256" key="1">
    <source>
        <dbReference type="ARBA" id="ARBA00006538"/>
    </source>
</evidence>
<evidence type="ECO:0000256" key="2">
    <source>
        <dbReference type="ARBA" id="ARBA00011881"/>
    </source>
</evidence>
<dbReference type="InterPro" id="IPR003703">
    <property type="entry name" value="Acyl_CoA_thio"/>
</dbReference>
<dbReference type="EMBL" id="CATQJA010002709">
    <property type="protein sequence ID" value="CAJ0586986.1"/>
    <property type="molecule type" value="Genomic_DNA"/>
</dbReference>
<keyword evidence="4" id="KW-0443">Lipid metabolism</keyword>
<evidence type="ECO:0000259" key="6">
    <source>
        <dbReference type="Pfam" id="PF13622"/>
    </source>
</evidence>
<accession>A0AA36GCA2</accession>
<dbReference type="GO" id="GO:0047617">
    <property type="term" value="F:fatty acyl-CoA hydrolase activity"/>
    <property type="evidence" value="ECO:0007669"/>
    <property type="project" value="InterPro"/>
</dbReference>
<comment type="caution">
    <text evidence="7">The sequence shown here is derived from an EMBL/GenBank/DDBJ whole genome shotgun (WGS) entry which is preliminary data.</text>
</comment>
<dbReference type="Gene3D" id="2.40.160.210">
    <property type="entry name" value="Acyl-CoA thioesterase, double hotdog domain"/>
    <property type="match status" value="1"/>
</dbReference>